<evidence type="ECO:0000256" key="1">
    <source>
        <dbReference type="ARBA" id="ARBA00001933"/>
    </source>
</evidence>
<evidence type="ECO:0000256" key="6">
    <source>
        <dbReference type="ARBA" id="ARBA00022898"/>
    </source>
</evidence>
<evidence type="ECO:0000256" key="4">
    <source>
        <dbReference type="ARBA" id="ARBA00022679"/>
    </source>
</evidence>
<dbReference type="PANTHER" id="PTHR11601:SF34">
    <property type="entry name" value="CYSTEINE DESULFURASE"/>
    <property type="match status" value="1"/>
</dbReference>
<dbReference type="Proteomes" id="UP000318017">
    <property type="component" value="Chromosome"/>
</dbReference>
<evidence type="ECO:0000256" key="9">
    <source>
        <dbReference type="ARBA" id="ARBA00050776"/>
    </source>
</evidence>
<dbReference type="InterPro" id="IPR015421">
    <property type="entry name" value="PyrdxlP-dep_Trfase_major"/>
</dbReference>
<dbReference type="InterPro" id="IPR015422">
    <property type="entry name" value="PyrdxlP-dep_Trfase_small"/>
</dbReference>
<keyword evidence="6" id="KW-0663">Pyridoxal phosphate</keyword>
<dbReference type="Pfam" id="PF00266">
    <property type="entry name" value="Aminotran_5"/>
    <property type="match status" value="1"/>
</dbReference>
<keyword evidence="4 12" id="KW-0808">Transferase</keyword>
<reference evidence="12 13" key="1">
    <citation type="submission" date="2019-02" db="EMBL/GenBank/DDBJ databases">
        <title>Deep-cultivation of Planctomycetes and their phenomic and genomic characterization uncovers novel biology.</title>
        <authorList>
            <person name="Wiegand S."/>
            <person name="Jogler M."/>
            <person name="Boedeker C."/>
            <person name="Pinto D."/>
            <person name="Vollmers J."/>
            <person name="Rivas-Marin E."/>
            <person name="Kohn T."/>
            <person name="Peeters S.H."/>
            <person name="Heuer A."/>
            <person name="Rast P."/>
            <person name="Oberbeckmann S."/>
            <person name="Bunk B."/>
            <person name="Jeske O."/>
            <person name="Meyerdierks A."/>
            <person name="Storesund J.E."/>
            <person name="Kallscheuer N."/>
            <person name="Luecker S."/>
            <person name="Lage O.M."/>
            <person name="Pohl T."/>
            <person name="Merkel B.J."/>
            <person name="Hornburger P."/>
            <person name="Mueller R.-W."/>
            <person name="Bruemmer F."/>
            <person name="Labrenz M."/>
            <person name="Spormann A.M."/>
            <person name="Op den Camp H."/>
            <person name="Overmann J."/>
            <person name="Amann R."/>
            <person name="Jetten M.S.M."/>
            <person name="Mascher T."/>
            <person name="Medema M.H."/>
            <person name="Devos D.P."/>
            <person name="Kaster A.-K."/>
            <person name="Ovreas L."/>
            <person name="Rohde M."/>
            <person name="Galperin M.Y."/>
            <person name="Jogler C."/>
        </authorList>
    </citation>
    <scope>NUCLEOTIDE SEQUENCE [LARGE SCALE GENOMIC DNA]</scope>
    <source>
        <strain evidence="12 13">Q31a</strain>
    </source>
</reference>
<dbReference type="KEGG" id="ahel:Q31a_50740"/>
<keyword evidence="13" id="KW-1185">Reference proteome</keyword>
<dbReference type="GO" id="GO:0051536">
    <property type="term" value="F:iron-sulfur cluster binding"/>
    <property type="evidence" value="ECO:0007669"/>
    <property type="project" value="UniProtKB-KW"/>
</dbReference>
<dbReference type="SUPFAM" id="SSF53383">
    <property type="entry name" value="PLP-dependent transferases"/>
    <property type="match status" value="1"/>
</dbReference>
<dbReference type="AlphaFoldDB" id="A0A518GDR2"/>
<organism evidence="12 13">
    <name type="scientific">Aureliella helgolandensis</name>
    <dbReference type="NCBI Taxonomy" id="2527968"/>
    <lineage>
        <taxon>Bacteria</taxon>
        <taxon>Pseudomonadati</taxon>
        <taxon>Planctomycetota</taxon>
        <taxon>Planctomycetia</taxon>
        <taxon>Pirellulales</taxon>
        <taxon>Pirellulaceae</taxon>
        <taxon>Aureliella</taxon>
    </lineage>
</organism>
<dbReference type="PIRSF" id="PIRSF005572">
    <property type="entry name" value="NifS"/>
    <property type="match status" value="1"/>
</dbReference>
<proteinExistence type="inferred from homology"/>
<dbReference type="InterPro" id="IPR015424">
    <property type="entry name" value="PyrdxlP-dep_Trfase"/>
</dbReference>
<evidence type="ECO:0000256" key="2">
    <source>
        <dbReference type="ARBA" id="ARBA00006490"/>
    </source>
</evidence>
<evidence type="ECO:0000256" key="7">
    <source>
        <dbReference type="ARBA" id="ARBA00023004"/>
    </source>
</evidence>
<comment type="cofactor">
    <cofactor evidence="1 10">
        <name>pyridoxal 5'-phosphate</name>
        <dbReference type="ChEBI" id="CHEBI:597326"/>
    </cofactor>
</comment>
<dbReference type="EMBL" id="CP036298">
    <property type="protein sequence ID" value="QDV26697.1"/>
    <property type="molecule type" value="Genomic_DNA"/>
</dbReference>
<evidence type="ECO:0000259" key="11">
    <source>
        <dbReference type="Pfam" id="PF00266"/>
    </source>
</evidence>
<dbReference type="InterPro" id="IPR000192">
    <property type="entry name" value="Aminotrans_V_dom"/>
</dbReference>
<dbReference type="InterPro" id="IPR016454">
    <property type="entry name" value="Cysteine_dSase"/>
</dbReference>
<accession>A0A518GDR2</accession>
<dbReference type="GO" id="GO:0046872">
    <property type="term" value="F:metal ion binding"/>
    <property type="evidence" value="ECO:0007669"/>
    <property type="project" value="UniProtKB-KW"/>
</dbReference>
<dbReference type="RefSeq" id="WP_145082981.1">
    <property type="nucleotide sequence ID" value="NZ_CP036298.1"/>
</dbReference>
<evidence type="ECO:0000313" key="12">
    <source>
        <dbReference type="EMBL" id="QDV26697.1"/>
    </source>
</evidence>
<dbReference type="Gene3D" id="3.40.640.10">
    <property type="entry name" value="Type I PLP-dependent aspartate aminotransferase-like (Major domain)"/>
    <property type="match status" value="1"/>
</dbReference>
<keyword evidence="7" id="KW-0408">Iron</keyword>
<keyword evidence="8" id="KW-0411">Iron-sulfur</keyword>
<sequence length="406" mass="44186">MIYLDYHATTPLAPEALEAMLPLMQELYANAGSTTHAAGRQVAELIERATVELAGLLGAADDELVFTSGATESNNLALFGTCLHPRQKRRKIVSVATEHKAVLDPLLRLERQGFEVVYVPVAQFDSLQPGVVDLGQLAEVVDEQTALVTIMLANNEIGTIQPLRAIADQCHRVGALLHTDATQALGRIPVDVDLLDVDLMSFSAHKFYGPKGVGGLYVRRKTRRVKLQPQIVGGGQQHNYRSGTINTAGIIGMHAALLGCYRLNAWSDGAESVGVVEWRRVAGLRQRLYDRLIQREPSLSLNGPGWPSEFGEAGELTRLPGNLNCCFYPIEGQSLMMDVPELAVSSGSACTSAEPGTSHVLRAIGLTEEQARSSLRFGIGRFNTEQDIELAADWLLASLEKLRRLI</sequence>
<gene>
    <name evidence="12" type="primary">iscS_3</name>
    <name evidence="12" type="ORF">Q31a_50740</name>
</gene>
<evidence type="ECO:0000256" key="8">
    <source>
        <dbReference type="ARBA" id="ARBA00023014"/>
    </source>
</evidence>
<protein>
    <recommendedName>
        <fullName evidence="3">cysteine desulfurase</fullName>
        <ecNumber evidence="3">2.8.1.7</ecNumber>
    </recommendedName>
</protein>
<evidence type="ECO:0000256" key="10">
    <source>
        <dbReference type="RuleBase" id="RU004504"/>
    </source>
</evidence>
<keyword evidence="5" id="KW-0479">Metal-binding</keyword>
<dbReference type="InterPro" id="IPR020578">
    <property type="entry name" value="Aminotrans_V_PyrdxlP_BS"/>
</dbReference>
<evidence type="ECO:0000256" key="5">
    <source>
        <dbReference type="ARBA" id="ARBA00022723"/>
    </source>
</evidence>
<dbReference type="EC" id="2.8.1.7" evidence="3"/>
<feature type="domain" description="Aminotransferase class V" evidence="11">
    <location>
        <begin position="2"/>
        <end position="257"/>
    </location>
</feature>
<dbReference type="Gene3D" id="3.90.1150.10">
    <property type="entry name" value="Aspartate Aminotransferase, domain 1"/>
    <property type="match status" value="1"/>
</dbReference>
<dbReference type="PANTHER" id="PTHR11601">
    <property type="entry name" value="CYSTEINE DESULFURYLASE FAMILY MEMBER"/>
    <property type="match status" value="1"/>
</dbReference>
<evidence type="ECO:0000313" key="13">
    <source>
        <dbReference type="Proteomes" id="UP000318017"/>
    </source>
</evidence>
<comment type="catalytic activity">
    <reaction evidence="9">
        <text>(sulfur carrier)-H + L-cysteine = (sulfur carrier)-SH + L-alanine</text>
        <dbReference type="Rhea" id="RHEA:43892"/>
        <dbReference type="Rhea" id="RHEA-COMP:14737"/>
        <dbReference type="Rhea" id="RHEA-COMP:14739"/>
        <dbReference type="ChEBI" id="CHEBI:29917"/>
        <dbReference type="ChEBI" id="CHEBI:35235"/>
        <dbReference type="ChEBI" id="CHEBI:57972"/>
        <dbReference type="ChEBI" id="CHEBI:64428"/>
        <dbReference type="EC" id="2.8.1.7"/>
    </reaction>
</comment>
<dbReference type="Gene3D" id="1.10.260.50">
    <property type="match status" value="1"/>
</dbReference>
<name>A0A518GDR2_9BACT</name>
<dbReference type="OrthoDB" id="9808002at2"/>
<dbReference type="PROSITE" id="PS00595">
    <property type="entry name" value="AA_TRANSFER_CLASS_5"/>
    <property type="match status" value="1"/>
</dbReference>
<comment type="similarity">
    <text evidence="2">Belongs to the class-V pyridoxal-phosphate-dependent aminotransferase family. NifS/IscS subfamily.</text>
</comment>
<evidence type="ECO:0000256" key="3">
    <source>
        <dbReference type="ARBA" id="ARBA00012239"/>
    </source>
</evidence>
<dbReference type="GO" id="GO:0031071">
    <property type="term" value="F:cysteine desulfurase activity"/>
    <property type="evidence" value="ECO:0007669"/>
    <property type="project" value="UniProtKB-EC"/>
</dbReference>